<comment type="caution">
    <text evidence="1">The sequence shown here is derived from an EMBL/GenBank/DDBJ whole genome shotgun (WGS) entry which is preliminary data.</text>
</comment>
<gene>
    <name evidence="1" type="ORF">LNP81_14100</name>
</gene>
<evidence type="ECO:0000313" key="1">
    <source>
        <dbReference type="EMBL" id="MCC9064128.1"/>
    </source>
</evidence>
<dbReference type="Proteomes" id="UP001430679">
    <property type="component" value="Unassembled WGS sequence"/>
</dbReference>
<accession>A0ABS8MFI8</accession>
<evidence type="ECO:0000313" key="2">
    <source>
        <dbReference type="Proteomes" id="UP001430679"/>
    </source>
</evidence>
<name>A0ABS8MFI8_9FLAO</name>
<protein>
    <submittedName>
        <fullName evidence="1">Uncharacterized protein</fullName>
    </submittedName>
</protein>
<proteinExistence type="predicted"/>
<sequence length="332" mass="38008">MGTGTGNADGYYFNINGFFYGQEGTSTKVKLCTGISSYKCFKNDKPLKQKLYVGIIETDIEFEDLIELAATTYGESSLGRKNTVQKERKEGEKMVKYNVEVDIKDSELRLEARALACCVFNYKNKRDHDNYVKSVRVVYNPIISQVIKDMGAFAQGKPNYKVLKKKSKTPELFNKMQQFHIEAGLLAHIRDQQKKGKLKGISTIQDFANGALLWDGVDLKDNYNNHEKVNNGYFVSNEKHNVLGIKSKKITIDSSKPKNDKDRFVKDSVQCYDLRSKKDVSFAEKKCYSYKYATTCGHAKSMFVKLSDEYEAAIIHSLREKTDNTYILNPWW</sequence>
<reference evidence="1" key="1">
    <citation type="submission" date="2021-11" db="EMBL/GenBank/DDBJ databases">
        <title>Description of novel Flavobacterium species.</title>
        <authorList>
            <person name="Saticioglu I.B."/>
            <person name="Ay H."/>
            <person name="Altun S."/>
            <person name="Duman M."/>
        </authorList>
    </citation>
    <scope>NUCLEOTIDE SEQUENCE</scope>
    <source>
        <strain evidence="1">F-30</strain>
    </source>
</reference>
<dbReference type="RefSeq" id="WP_230036840.1">
    <property type="nucleotide sequence ID" value="NZ_JAJJMM010000001.1"/>
</dbReference>
<keyword evidence="2" id="KW-1185">Reference proteome</keyword>
<organism evidence="1 2">
    <name type="scientific">Flavobacterium piscisymbiosum</name>
    <dbReference type="NCBI Taxonomy" id="2893753"/>
    <lineage>
        <taxon>Bacteria</taxon>
        <taxon>Pseudomonadati</taxon>
        <taxon>Bacteroidota</taxon>
        <taxon>Flavobacteriia</taxon>
        <taxon>Flavobacteriales</taxon>
        <taxon>Flavobacteriaceae</taxon>
        <taxon>Flavobacterium</taxon>
    </lineage>
</organism>
<dbReference type="EMBL" id="JAJJMM010000001">
    <property type="protein sequence ID" value="MCC9064128.1"/>
    <property type="molecule type" value="Genomic_DNA"/>
</dbReference>